<reference evidence="14 15" key="1">
    <citation type="submission" date="2018-08" db="EMBL/GenBank/DDBJ databases">
        <title>A genome reference for cultivated species of the human gut microbiota.</title>
        <authorList>
            <person name="Zou Y."/>
            <person name="Xue W."/>
            <person name="Luo G."/>
        </authorList>
    </citation>
    <scope>NUCLEOTIDE SEQUENCE [LARGE SCALE GENOMIC DNA]</scope>
    <source>
        <strain evidence="13 16">AM09-9</strain>
        <strain evidence="12 15">AM25-1LB</strain>
        <strain evidence="11 14">TF11-7</strain>
    </source>
</reference>
<organism evidence="11 14">
    <name type="scientific">[Ruminococcus] lactaris</name>
    <dbReference type="NCBI Taxonomy" id="46228"/>
    <lineage>
        <taxon>Bacteria</taxon>
        <taxon>Bacillati</taxon>
        <taxon>Bacillota</taxon>
        <taxon>Clostridia</taxon>
        <taxon>Lachnospirales</taxon>
        <taxon>Lachnospiraceae</taxon>
        <taxon>Mediterraneibacter</taxon>
    </lineage>
</organism>
<dbReference type="GO" id="GO:0016757">
    <property type="term" value="F:glycosyltransferase activity"/>
    <property type="evidence" value="ECO:0007669"/>
    <property type="project" value="UniProtKB-KW"/>
</dbReference>
<dbReference type="Proteomes" id="UP000260793">
    <property type="component" value="Unassembled WGS sequence"/>
</dbReference>
<evidence type="ECO:0000256" key="8">
    <source>
        <dbReference type="ARBA" id="ARBA00038152"/>
    </source>
</evidence>
<dbReference type="InterPro" id="IPR001173">
    <property type="entry name" value="Glyco_trans_2-like"/>
</dbReference>
<keyword evidence="5 9" id="KW-0812">Transmembrane</keyword>
<evidence type="ECO:0000256" key="3">
    <source>
        <dbReference type="ARBA" id="ARBA00022676"/>
    </source>
</evidence>
<keyword evidence="6 9" id="KW-1133">Transmembrane helix</keyword>
<evidence type="ECO:0000256" key="6">
    <source>
        <dbReference type="ARBA" id="ARBA00022989"/>
    </source>
</evidence>
<evidence type="ECO:0000313" key="13">
    <source>
        <dbReference type="EMBL" id="RHJ64102.1"/>
    </source>
</evidence>
<evidence type="ECO:0000256" key="4">
    <source>
        <dbReference type="ARBA" id="ARBA00022679"/>
    </source>
</evidence>
<keyword evidence="4 11" id="KW-0808">Transferase</keyword>
<evidence type="ECO:0000256" key="9">
    <source>
        <dbReference type="SAM" id="Phobius"/>
    </source>
</evidence>
<dbReference type="GeneID" id="77334371"/>
<gene>
    <name evidence="13" type="ORF">DW116_01285</name>
    <name evidence="12" type="ORF">DW672_01230</name>
    <name evidence="11" type="ORF">DXD17_00250</name>
</gene>
<dbReference type="InterPro" id="IPR029044">
    <property type="entry name" value="Nucleotide-diphossugar_trans"/>
</dbReference>
<dbReference type="Pfam" id="PF00535">
    <property type="entry name" value="Glycos_transf_2"/>
    <property type="match status" value="1"/>
</dbReference>
<evidence type="ECO:0000256" key="2">
    <source>
        <dbReference type="ARBA" id="ARBA00022475"/>
    </source>
</evidence>
<dbReference type="Gene3D" id="3.90.550.10">
    <property type="entry name" value="Spore Coat Polysaccharide Biosynthesis Protein SpsA, Chain A"/>
    <property type="match status" value="1"/>
</dbReference>
<dbReference type="Proteomes" id="UP000284902">
    <property type="component" value="Unassembled WGS sequence"/>
</dbReference>
<feature type="transmembrane region" description="Helical" evidence="9">
    <location>
        <begin position="262"/>
        <end position="287"/>
    </location>
</feature>
<dbReference type="RefSeq" id="WP_005610878.1">
    <property type="nucleotide sequence ID" value="NZ_CABKOA010000019.1"/>
</dbReference>
<protein>
    <submittedName>
        <fullName evidence="11">Glycosyltransferase</fullName>
    </submittedName>
</protein>
<dbReference type="Proteomes" id="UP000285832">
    <property type="component" value="Unassembled WGS sequence"/>
</dbReference>
<evidence type="ECO:0000256" key="1">
    <source>
        <dbReference type="ARBA" id="ARBA00004651"/>
    </source>
</evidence>
<dbReference type="PANTHER" id="PTHR48090">
    <property type="entry name" value="UNDECAPRENYL-PHOSPHATE 4-DEOXY-4-FORMAMIDO-L-ARABINOSE TRANSFERASE-RELATED"/>
    <property type="match status" value="1"/>
</dbReference>
<comment type="caution">
    <text evidence="11">The sequence shown here is derived from an EMBL/GenBank/DDBJ whole genome shotgun (WGS) entry which is preliminary data.</text>
</comment>
<dbReference type="EMBL" id="QSQN01000001">
    <property type="protein sequence ID" value="RGK42967.1"/>
    <property type="molecule type" value="Genomic_DNA"/>
</dbReference>
<comment type="similarity">
    <text evidence="8">Belongs to the glycosyltransferase 2 family. GtrB subfamily.</text>
</comment>
<proteinExistence type="inferred from homology"/>
<dbReference type="CDD" id="cd04187">
    <property type="entry name" value="DPM1_like_bac"/>
    <property type="match status" value="1"/>
</dbReference>
<evidence type="ECO:0000313" key="16">
    <source>
        <dbReference type="Proteomes" id="UP000285832"/>
    </source>
</evidence>
<dbReference type="EMBL" id="QRMI01000002">
    <property type="protein sequence ID" value="RHJ64102.1"/>
    <property type="molecule type" value="Genomic_DNA"/>
</dbReference>
<comment type="subcellular location">
    <subcellularLocation>
        <location evidence="1">Cell membrane</location>
        <topology evidence="1">Multi-pass membrane protein</topology>
    </subcellularLocation>
</comment>
<feature type="transmembrane region" description="Helical" evidence="9">
    <location>
        <begin position="229"/>
        <end position="250"/>
    </location>
</feature>
<evidence type="ECO:0000313" key="12">
    <source>
        <dbReference type="EMBL" id="RHF63122.1"/>
    </source>
</evidence>
<keyword evidence="3" id="KW-0328">Glycosyltransferase</keyword>
<evidence type="ECO:0000313" key="11">
    <source>
        <dbReference type="EMBL" id="RGK42967.1"/>
    </source>
</evidence>
<feature type="domain" description="Glycosyltransferase 2-like" evidence="10">
    <location>
        <begin position="6"/>
        <end position="165"/>
    </location>
</feature>
<dbReference type="PANTHER" id="PTHR48090:SF8">
    <property type="entry name" value="GLYCOSYLTRANSFERASE CSBB-RELATED"/>
    <property type="match status" value="1"/>
</dbReference>
<evidence type="ECO:0000256" key="5">
    <source>
        <dbReference type="ARBA" id="ARBA00022692"/>
    </source>
</evidence>
<dbReference type="FunFam" id="3.90.550.10:FF:000079">
    <property type="entry name" value="Probable glycosyl transferase"/>
    <property type="match status" value="1"/>
</dbReference>
<evidence type="ECO:0000313" key="14">
    <source>
        <dbReference type="Proteomes" id="UP000260793"/>
    </source>
</evidence>
<dbReference type="AlphaFoldDB" id="A0A3E4LZV8"/>
<keyword evidence="2" id="KW-1003">Cell membrane</keyword>
<evidence type="ECO:0000259" key="10">
    <source>
        <dbReference type="Pfam" id="PF00535"/>
    </source>
</evidence>
<dbReference type="GO" id="GO:0005886">
    <property type="term" value="C:plasma membrane"/>
    <property type="evidence" value="ECO:0007669"/>
    <property type="project" value="UniProtKB-SubCell"/>
</dbReference>
<sequence>MRELLSVIVPCYNEGAVIERTAKAIVDTCTGRAFDFEIIFVNDGSKDDTLAFLKKLAGRSEKIKYISFSRNFGKEAAMLSGLEHCKGSCAVIMDADLQHPPELIVQMYEKYQEGYDQVIAKRNRKGDSRLSIVFAKLYYKLANKLVNVEMVDGAGDFRLLSRRTIHALLELKENNRFSKGLFSWVGFNQIYIEYENQERAGGNSKWSFKSLLSYGVDGILSFNNQPLRICIYLGGIFMGISILYLLYLLIEILLHGIDAPGYFTTILLITTLGGIQLFSIGVIGEYIGRIYFEVKKRPVYLIQETNIKEESESE</sequence>
<evidence type="ECO:0000313" key="15">
    <source>
        <dbReference type="Proteomes" id="UP000284902"/>
    </source>
</evidence>
<dbReference type="EMBL" id="QRHG01000002">
    <property type="protein sequence ID" value="RHF63122.1"/>
    <property type="molecule type" value="Genomic_DNA"/>
</dbReference>
<dbReference type="SUPFAM" id="SSF53448">
    <property type="entry name" value="Nucleotide-diphospho-sugar transferases"/>
    <property type="match status" value="1"/>
</dbReference>
<name>A0A3E4LZV8_9FIRM</name>
<keyword evidence="7 9" id="KW-0472">Membrane</keyword>
<dbReference type="InterPro" id="IPR050256">
    <property type="entry name" value="Glycosyltransferase_2"/>
</dbReference>
<evidence type="ECO:0000256" key="7">
    <source>
        <dbReference type="ARBA" id="ARBA00023136"/>
    </source>
</evidence>
<accession>A0A3E4LZV8</accession>